<accession>A0A3G2SAT4</accession>
<dbReference type="PANTHER" id="PTHR28161:SF1">
    <property type="entry name" value="ATP SYNTHASE SUBUNIT F, MITOCHONDRIAL"/>
    <property type="match status" value="1"/>
</dbReference>
<evidence type="ECO:0000313" key="1">
    <source>
        <dbReference type="EMBL" id="AYO44472.1"/>
    </source>
</evidence>
<organism evidence="1 2">
    <name type="scientific">Malassezia restricta (strain ATCC 96810 / NBRC 103918 / CBS 7877)</name>
    <name type="common">Seborrheic dermatitis infection agent</name>
    <dbReference type="NCBI Taxonomy" id="425264"/>
    <lineage>
        <taxon>Eukaryota</taxon>
        <taxon>Fungi</taxon>
        <taxon>Dikarya</taxon>
        <taxon>Basidiomycota</taxon>
        <taxon>Ustilaginomycotina</taxon>
        <taxon>Malasseziomycetes</taxon>
        <taxon>Malasseziales</taxon>
        <taxon>Malasseziaceae</taxon>
        <taxon>Malassezia</taxon>
    </lineage>
</organism>
<dbReference type="Pfam" id="PF10791">
    <property type="entry name" value="F1F0-ATPsyn_F"/>
    <property type="match status" value="1"/>
</dbReference>
<protein>
    <submittedName>
        <fullName evidence="1">ATP synthase subunit f, mitochondrial</fullName>
    </submittedName>
</protein>
<dbReference type="PANTHER" id="PTHR28161">
    <property type="entry name" value="ATP SYNTHASE SUBUNIT F, MITOCHONDRIAL"/>
    <property type="match status" value="1"/>
</dbReference>
<dbReference type="Proteomes" id="UP000269793">
    <property type="component" value="Chromosome VII"/>
</dbReference>
<gene>
    <name evidence="1" type="primary">ATP17</name>
    <name evidence="1" type="ORF">DNF11_3522</name>
</gene>
<dbReference type="GO" id="GO:0046933">
    <property type="term" value="F:proton-transporting ATP synthase activity, rotational mechanism"/>
    <property type="evidence" value="ECO:0007669"/>
    <property type="project" value="TreeGrafter"/>
</dbReference>
<sequence>MIARGFMHSNKAARAVRVAGQQVRFNSNLPIPPKIATPKSVQGENAANTEAVVNFYKALPKGAEPERRPSGFKAKYFDGKHASAKPLVWTIAGLMLFGYTLEYNGHLKYHKNAHH</sequence>
<proteinExistence type="predicted"/>
<reference evidence="1 2" key="1">
    <citation type="submission" date="2018-10" db="EMBL/GenBank/DDBJ databases">
        <title>Complete genome sequence of Malassezia restricta CBS 7877.</title>
        <authorList>
            <person name="Morand S.C."/>
            <person name="Bertignac M."/>
            <person name="Iltis A."/>
            <person name="Kolder I."/>
            <person name="Pirovano W."/>
            <person name="Jourdain R."/>
            <person name="Clavaud C."/>
        </authorList>
    </citation>
    <scope>NUCLEOTIDE SEQUENCE [LARGE SCALE GENOMIC DNA]</scope>
    <source>
        <strain evidence="1 2">CBS 7877</strain>
    </source>
</reference>
<name>A0A3G2SAT4_MALR7</name>
<dbReference type="OrthoDB" id="5561579at2759"/>
<dbReference type="VEuPathDB" id="FungiDB:DNF11_3522"/>
<dbReference type="EMBL" id="CP033154">
    <property type="protein sequence ID" value="AYO44472.1"/>
    <property type="molecule type" value="Genomic_DNA"/>
</dbReference>
<dbReference type="InterPro" id="IPR019727">
    <property type="entry name" value="ATP_synth_F0_fsu_mt_fun"/>
</dbReference>
<evidence type="ECO:0000313" key="2">
    <source>
        <dbReference type="Proteomes" id="UP000269793"/>
    </source>
</evidence>
<dbReference type="AlphaFoldDB" id="A0A3G2SAT4"/>
<dbReference type="STRING" id="425264.A0A3G2SAT4"/>
<keyword evidence="2" id="KW-1185">Reference proteome</keyword>